<name>A0A5Q2Q9Y7_9GAMM</name>
<evidence type="ECO:0000313" key="2">
    <source>
        <dbReference type="Proteomes" id="UP000388235"/>
    </source>
</evidence>
<reference evidence="1 2" key="1">
    <citation type="submission" date="2019-11" db="EMBL/GenBank/DDBJ databases">
        <authorList>
            <person name="Khan S.A."/>
            <person name="Jeon C.O."/>
            <person name="Chun B.H."/>
        </authorList>
    </citation>
    <scope>NUCLEOTIDE SEQUENCE [LARGE SCALE GENOMIC DNA]</scope>
    <source>
        <strain evidence="1 2">IMCC 1097</strain>
    </source>
</reference>
<dbReference type="Proteomes" id="UP000388235">
    <property type="component" value="Chromosome"/>
</dbReference>
<dbReference type="AlphaFoldDB" id="A0A5Q2Q9Y7"/>
<sequence>MSAFQSLFPRPITHKILCVGLNDAQADSLHGANPGSTLLHAADAFEAIDLCMSTRFQMMVVNEDMDDMSGAELLLTLDDAPYHPRVLAYLVDRTHAIGVAGELPVPTD</sequence>
<protein>
    <submittedName>
        <fullName evidence="1">Uncharacterized protein</fullName>
    </submittedName>
</protein>
<proteinExistence type="predicted"/>
<keyword evidence="2" id="KW-1185">Reference proteome</keyword>
<accession>A0A5Q2Q9Y7</accession>
<organism evidence="1 2">
    <name type="scientific">Litorivicinus lipolyticus</name>
    <dbReference type="NCBI Taxonomy" id="418701"/>
    <lineage>
        <taxon>Bacteria</taxon>
        <taxon>Pseudomonadati</taxon>
        <taxon>Pseudomonadota</taxon>
        <taxon>Gammaproteobacteria</taxon>
        <taxon>Oceanospirillales</taxon>
        <taxon>Litorivicinaceae</taxon>
        <taxon>Litorivicinus</taxon>
    </lineage>
</organism>
<dbReference type="SUPFAM" id="SSF52172">
    <property type="entry name" value="CheY-like"/>
    <property type="match status" value="1"/>
</dbReference>
<evidence type="ECO:0000313" key="1">
    <source>
        <dbReference type="EMBL" id="QGG79061.1"/>
    </source>
</evidence>
<dbReference type="RefSeq" id="WP_153712565.1">
    <property type="nucleotide sequence ID" value="NZ_CP045871.1"/>
</dbReference>
<dbReference type="EMBL" id="CP045871">
    <property type="protein sequence ID" value="QGG79061.1"/>
    <property type="molecule type" value="Genomic_DNA"/>
</dbReference>
<dbReference type="KEGG" id="llp:GH975_00205"/>
<dbReference type="InterPro" id="IPR011006">
    <property type="entry name" value="CheY-like_superfamily"/>
</dbReference>
<gene>
    <name evidence="1" type="ORF">GH975_00205</name>
</gene>